<sequence>MKGLFIISLVFLLMIPIAMAPPVPYPIAIKITPAMINVEVKVEDITAGVSKTYYTNEYGEVILDGSEFSATPSGHTFKATVMMCQASSDCVREAILDTDIFFQFNLSSIGYICPAWTAAQCQSVHPCPSAGGGGCGGGVCLDWTKEECREEYPCLDWSESQCRASYPCTVEECEEVICPEDVTPYASCDECCPECPPIDYTWTGILAGIAIIALILGIGTDKISIFYKKKGKGKRYYWKKLTQDRYLTEVYKEEVEGK</sequence>
<name>A0A6H1ZRM8_9ZZZZ</name>
<reference evidence="2" key="1">
    <citation type="submission" date="2020-03" db="EMBL/GenBank/DDBJ databases">
        <title>The deep terrestrial virosphere.</title>
        <authorList>
            <person name="Holmfeldt K."/>
            <person name="Nilsson E."/>
            <person name="Simone D."/>
            <person name="Lopez-Fernandez M."/>
            <person name="Wu X."/>
            <person name="de Brujin I."/>
            <person name="Lundin D."/>
            <person name="Andersson A."/>
            <person name="Bertilsson S."/>
            <person name="Dopson M."/>
        </authorList>
    </citation>
    <scope>NUCLEOTIDE SEQUENCE</scope>
    <source>
        <strain evidence="2">TM448A01614</strain>
    </source>
</reference>
<keyword evidence="1" id="KW-0812">Transmembrane</keyword>
<keyword evidence="1" id="KW-0472">Membrane</keyword>
<evidence type="ECO:0000256" key="1">
    <source>
        <dbReference type="SAM" id="Phobius"/>
    </source>
</evidence>
<protein>
    <submittedName>
        <fullName evidence="2">Uncharacterized protein</fullName>
    </submittedName>
</protein>
<accession>A0A6H1ZRM8</accession>
<proteinExistence type="predicted"/>
<dbReference type="EMBL" id="MT144176">
    <property type="protein sequence ID" value="QJA50139.1"/>
    <property type="molecule type" value="Genomic_DNA"/>
</dbReference>
<evidence type="ECO:0000313" key="2">
    <source>
        <dbReference type="EMBL" id="QJA50139.1"/>
    </source>
</evidence>
<gene>
    <name evidence="2" type="ORF">TM448A01614_0009</name>
</gene>
<keyword evidence="1" id="KW-1133">Transmembrane helix</keyword>
<dbReference type="AlphaFoldDB" id="A0A6H1ZRM8"/>
<organism evidence="2">
    <name type="scientific">viral metagenome</name>
    <dbReference type="NCBI Taxonomy" id="1070528"/>
    <lineage>
        <taxon>unclassified sequences</taxon>
        <taxon>metagenomes</taxon>
        <taxon>organismal metagenomes</taxon>
    </lineage>
</organism>
<feature type="transmembrane region" description="Helical" evidence="1">
    <location>
        <begin position="200"/>
        <end position="220"/>
    </location>
</feature>